<evidence type="ECO:0000256" key="1">
    <source>
        <dbReference type="SAM" id="Phobius"/>
    </source>
</evidence>
<accession>A0A5E4TTC9</accession>
<dbReference type="AlphaFoldDB" id="A0A5E4TTC9"/>
<gene>
    <name evidence="3" type="ORF">PCO31110_01625</name>
</gene>
<proteinExistence type="predicted"/>
<dbReference type="GO" id="GO:0003676">
    <property type="term" value="F:nucleic acid binding"/>
    <property type="evidence" value="ECO:0007669"/>
    <property type="project" value="InterPro"/>
</dbReference>
<protein>
    <recommendedName>
        <fullName evidence="2">CCHC-type domain-containing protein</fullName>
    </recommendedName>
</protein>
<reference evidence="3 4" key="1">
    <citation type="submission" date="2019-08" db="EMBL/GenBank/DDBJ databases">
        <authorList>
            <person name="Peeters C."/>
        </authorList>
    </citation>
    <scope>NUCLEOTIDE SEQUENCE [LARGE SCALE GENOMIC DNA]</scope>
    <source>
        <strain evidence="3 4">LMG 31110</strain>
    </source>
</reference>
<feature type="domain" description="CCHC-type" evidence="2">
    <location>
        <begin position="6"/>
        <end position="21"/>
    </location>
</feature>
<evidence type="ECO:0000313" key="3">
    <source>
        <dbReference type="EMBL" id="VVD91120.1"/>
    </source>
</evidence>
<name>A0A5E4TTC9_9BURK</name>
<dbReference type="EMBL" id="CABPSJ010000002">
    <property type="protein sequence ID" value="VVD91120.1"/>
    <property type="molecule type" value="Genomic_DNA"/>
</dbReference>
<dbReference type="InterPro" id="IPR001878">
    <property type="entry name" value="Znf_CCHC"/>
</dbReference>
<keyword evidence="1" id="KW-1133">Transmembrane helix</keyword>
<organism evidence="3 4">
    <name type="scientific">Pandoraea communis</name>
    <dbReference type="NCBI Taxonomy" id="2508297"/>
    <lineage>
        <taxon>Bacteria</taxon>
        <taxon>Pseudomonadati</taxon>
        <taxon>Pseudomonadota</taxon>
        <taxon>Betaproteobacteria</taxon>
        <taxon>Burkholderiales</taxon>
        <taxon>Burkholderiaceae</taxon>
        <taxon>Pandoraea</taxon>
    </lineage>
</organism>
<dbReference type="Gene3D" id="4.10.60.10">
    <property type="entry name" value="Zinc finger, CCHC-type"/>
    <property type="match status" value="1"/>
</dbReference>
<dbReference type="InterPro" id="IPR036875">
    <property type="entry name" value="Znf_CCHC_sf"/>
</dbReference>
<dbReference type="Proteomes" id="UP000337189">
    <property type="component" value="Unassembled WGS sequence"/>
</dbReference>
<dbReference type="PROSITE" id="PS50158">
    <property type="entry name" value="ZF_CCHC"/>
    <property type="match status" value="1"/>
</dbReference>
<keyword evidence="1" id="KW-0472">Membrane</keyword>
<dbReference type="GO" id="GO:0008270">
    <property type="term" value="F:zinc ion binding"/>
    <property type="evidence" value="ECO:0007669"/>
    <property type="project" value="InterPro"/>
</dbReference>
<evidence type="ECO:0000259" key="2">
    <source>
        <dbReference type="PROSITE" id="PS50158"/>
    </source>
</evidence>
<dbReference type="SUPFAM" id="SSF57756">
    <property type="entry name" value="Retrovirus zinc finger-like domains"/>
    <property type="match status" value="1"/>
</dbReference>
<evidence type="ECO:0000313" key="4">
    <source>
        <dbReference type="Proteomes" id="UP000337189"/>
    </source>
</evidence>
<feature type="transmembrane region" description="Helical" evidence="1">
    <location>
        <begin position="30"/>
        <end position="49"/>
    </location>
</feature>
<keyword evidence="1" id="KW-0812">Transmembrane</keyword>
<sequence>MIQDYCFRCGQAGHCSEDCPQFKVSREISIAYAGFLILVALLSLVGVAAQCADAFAYPTFGSFK</sequence>